<name>E9HB68_DAPPU</name>
<proteinExistence type="predicted"/>
<keyword evidence="1" id="KW-0175">Coiled coil</keyword>
<dbReference type="KEGG" id="dpx:DAPPUDRAFT_327553"/>
<sequence>MATKRPFVSDVQLTETLSKLKKKNEEEIELIGQLSTEVDQLLKEVTASGEVSPISEPPIAVTPSTLSTLVINSYVWKYKGDKTGWNPFAHTLVWCKNSKLRHLAVKRATSSLDCLATTPSTLFFMGTSVKVLLCPLLL</sequence>
<reference evidence="2 3" key="1">
    <citation type="journal article" date="2011" name="Science">
        <title>The ecoresponsive genome of Daphnia pulex.</title>
        <authorList>
            <person name="Colbourne J.K."/>
            <person name="Pfrender M.E."/>
            <person name="Gilbert D."/>
            <person name="Thomas W.K."/>
            <person name="Tucker A."/>
            <person name="Oakley T.H."/>
            <person name="Tokishita S."/>
            <person name="Aerts A."/>
            <person name="Arnold G.J."/>
            <person name="Basu M.K."/>
            <person name="Bauer D.J."/>
            <person name="Caceres C.E."/>
            <person name="Carmel L."/>
            <person name="Casola C."/>
            <person name="Choi J.H."/>
            <person name="Detter J.C."/>
            <person name="Dong Q."/>
            <person name="Dusheyko S."/>
            <person name="Eads B.D."/>
            <person name="Frohlich T."/>
            <person name="Geiler-Samerotte K.A."/>
            <person name="Gerlach D."/>
            <person name="Hatcher P."/>
            <person name="Jogdeo S."/>
            <person name="Krijgsveld J."/>
            <person name="Kriventseva E.V."/>
            <person name="Kultz D."/>
            <person name="Laforsch C."/>
            <person name="Lindquist E."/>
            <person name="Lopez J."/>
            <person name="Manak J.R."/>
            <person name="Muller J."/>
            <person name="Pangilinan J."/>
            <person name="Patwardhan R.P."/>
            <person name="Pitluck S."/>
            <person name="Pritham E.J."/>
            <person name="Rechtsteiner A."/>
            <person name="Rho M."/>
            <person name="Rogozin I.B."/>
            <person name="Sakarya O."/>
            <person name="Salamov A."/>
            <person name="Schaack S."/>
            <person name="Shapiro H."/>
            <person name="Shiga Y."/>
            <person name="Skalitzky C."/>
            <person name="Smith Z."/>
            <person name="Souvorov A."/>
            <person name="Sung W."/>
            <person name="Tang Z."/>
            <person name="Tsuchiya D."/>
            <person name="Tu H."/>
            <person name="Vos H."/>
            <person name="Wang M."/>
            <person name="Wolf Y.I."/>
            <person name="Yamagata H."/>
            <person name="Yamada T."/>
            <person name="Ye Y."/>
            <person name="Shaw J.R."/>
            <person name="Andrews J."/>
            <person name="Crease T.J."/>
            <person name="Tang H."/>
            <person name="Lucas S.M."/>
            <person name="Robertson H.M."/>
            <person name="Bork P."/>
            <person name="Koonin E.V."/>
            <person name="Zdobnov E.M."/>
            <person name="Grigoriev I.V."/>
            <person name="Lynch M."/>
            <person name="Boore J.L."/>
        </authorList>
    </citation>
    <scope>NUCLEOTIDE SEQUENCE [LARGE SCALE GENOMIC DNA]</scope>
</reference>
<dbReference type="EMBL" id="GL732614">
    <property type="protein sequence ID" value="EFX71063.1"/>
    <property type="molecule type" value="Genomic_DNA"/>
</dbReference>
<evidence type="ECO:0000313" key="2">
    <source>
        <dbReference type="EMBL" id="EFX71063.1"/>
    </source>
</evidence>
<organism evidence="2 3">
    <name type="scientific">Daphnia pulex</name>
    <name type="common">Water flea</name>
    <dbReference type="NCBI Taxonomy" id="6669"/>
    <lineage>
        <taxon>Eukaryota</taxon>
        <taxon>Metazoa</taxon>
        <taxon>Ecdysozoa</taxon>
        <taxon>Arthropoda</taxon>
        <taxon>Crustacea</taxon>
        <taxon>Branchiopoda</taxon>
        <taxon>Diplostraca</taxon>
        <taxon>Cladocera</taxon>
        <taxon>Anomopoda</taxon>
        <taxon>Daphniidae</taxon>
        <taxon>Daphnia</taxon>
    </lineage>
</organism>
<feature type="coiled-coil region" evidence="1">
    <location>
        <begin position="17"/>
        <end position="44"/>
    </location>
</feature>
<dbReference type="InParanoid" id="E9HB68"/>
<dbReference type="AlphaFoldDB" id="E9HB68"/>
<dbReference type="Proteomes" id="UP000000305">
    <property type="component" value="Unassembled WGS sequence"/>
</dbReference>
<evidence type="ECO:0000313" key="3">
    <source>
        <dbReference type="Proteomes" id="UP000000305"/>
    </source>
</evidence>
<dbReference type="HOGENOM" id="CLU_1857311_0_0_1"/>
<keyword evidence="3" id="KW-1185">Reference proteome</keyword>
<protein>
    <submittedName>
        <fullName evidence="2">Uncharacterized protein</fullName>
    </submittedName>
</protein>
<gene>
    <name evidence="2" type="ORF">DAPPUDRAFT_327553</name>
</gene>
<accession>E9HB68</accession>
<evidence type="ECO:0000256" key="1">
    <source>
        <dbReference type="SAM" id="Coils"/>
    </source>
</evidence>